<dbReference type="OrthoDB" id="9867356at2"/>
<dbReference type="EMBL" id="LT934425">
    <property type="protein sequence ID" value="SOH05639.1"/>
    <property type="molecule type" value="Genomic_DNA"/>
</dbReference>
<evidence type="ECO:0000313" key="2">
    <source>
        <dbReference type="Proteomes" id="UP000221734"/>
    </source>
</evidence>
<accession>A0A2C9CIB4</accession>
<protein>
    <submittedName>
        <fullName evidence="1">Uncharacterized protein</fullName>
    </submittedName>
</protein>
<gene>
    <name evidence="1" type="ORF">KSMBR1_3162</name>
</gene>
<dbReference type="KEGG" id="kst:KSMBR1_3162"/>
<sequence>MQKFLFLLSLLSFMLLTCLGCESIMNSSLSTEPPPPPPKSSGYLTEGATVKIDTGYKTNRLSILEQLDQANKNLTTEKEKVASLEKEIAEQREIRKMLEYKIEENERQLQFLETLQQENEQLRKQLVNAQAPYEDKIKELTLELARSRLEETKAKQELVGLKIELLVDKKKNQ</sequence>
<name>A0A2C9CIB4_KUEST</name>
<dbReference type="AlphaFoldDB" id="A0A2C9CIB4"/>
<reference evidence="2" key="1">
    <citation type="submission" date="2017-10" db="EMBL/GenBank/DDBJ databases">
        <authorList>
            <person name="Frank J."/>
        </authorList>
    </citation>
    <scope>NUCLEOTIDE SEQUENCE [LARGE SCALE GENOMIC DNA]</scope>
</reference>
<dbReference type="RefSeq" id="WP_099326188.1">
    <property type="nucleotide sequence ID" value="NZ_LT934425.1"/>
</dbReference>
<dbReference type="Proteomes" id="UP000221734">
    <property type="component" value="Chromosome Kuenenia_stuttgartiensis_MBR1"/>
</dbReference>
<keyword evidence="2" id="KW-1185">Reference proteome</keyword>
<organism evidence="1 2">
    <name type="scientific">Kuenenia stuttgartiensis</name>
    <dbReference type="NCBI Taxonomy" id="174633"/>
    <lineage>
        <taxon>Bacteria</taxon>
        <taxon>Pseudomonadati</taxon>
        <taxon>Planctomycetota</taxon>
        <taxon>Candidatus Brocadiia</taxon>
        <taxon>Candidatus Brocadiales</taxon>
        <taxon>Candidatus Brocadiaceae</taxon>
        <taxon>Candidatus Kuenenia</taxon>
    </lineage>
</organism>
<evidence type="ECO:0000313" key="1">
    <source>
        <dbReference type="EMBL" id="SOH05639.1"/>
    </source>
</evidence>
<proteinExistence type="predicted"/>